<evidence type="ECO:0000313" key="3">
    <source>
        <dbReference type="EMBL" id="ODV65058.1"/>
    </source>
</evidence>
<evidence type="ECO:0000256" key="1">
    <source>
        <dbReference type="ARBA" id="ARBA00022614"/>
    </source>
</evidence>
<dbReference type="Proteomes" id="UP000095085">
    <property type="component" value="Unassembled WGS sequence"/>
</dbReference>
<dbReference type="PROSITE" id="PS51450">
    <property type="entry name" value="LRR"/>
    <property type="match status" value="4"/>
</dbReference>
<keyword evidence="1" id="KW-0433">Leucine-rich repeat</keyword>
<dbReference type="Pfam" id="PF00560">
    <property type="entry name" value="LRR_1"/>
    <property type="match status" value="1"/>
</dbReference>
<name>A0A1E4RCR5_9ASCO</name>
<dbReference type="EMBL" id="KV454545">
    <property type="protein sequence ID" value="ODV65058.1"/>
    <property type="molecule type" value="Genomic_DNA"/>
</dbReference>
<dbReference type="OrthoDB" id="4073735at2759"/>
<reference evidence="4" key="1">
    <citation type="submission" date="2016-05" db="EMBL/GenBank/DDBJ databases">
        <title>Comparative genomics of biotechnologically important yeasts.</title>
        <authorList>
            <consortium name="DOE Joint Genome Institute"/>
            <person name="Riley R."/>
            <person name="Haridas S."/>
            <person name="Wolfe K.H."/>
            <person name="Lopes M.R."/>
            <person name="Hittinger C.T."/>
            <person name="Goker M."/>
            <person name="Salamov A."/>
            <person name="Wisecaver J."/>
            <person name="Long T.M."/>
            <person name="Aerts A.L."/>
            <person name="Barry K."/>
            <person name="Choi C."/>
            <person name="Clum A."/>
            <person name="Coughlan A.Y."/>
            <person name="Deshpande S."/>
            <person name="Douglass A.P."/>
            <person name="Hanson S.J."/>
            <person name="Klenk H.-P."/>
            <person name="Labutti K."/>
            <person name="Lapidus A."/>
            <person name="Lindquist E."/>
            <person name="Lipzen A."/>
            <person name="Meier-Kolthoff J.P."/>
            <person name="Ohm R.A."/>
            <person name="Otillar R.P."/>
            <person name="Pangilinan J."/>
            <person name="Peng Y."/>
            <person name="Rokas A."/>
            <person name="Rosa C.A."/>
            <person name="Scheuner C."/>
            <person name="Sibirny A.A."/>
            <person name="Slot J.C."/>
            <person name="Stielow J.B."/>
            <person name="Sun H."/>
            <person name="Kurtzman C.P."/>
            <person name="Blackwell M."/>
            <person name="Grigoriev I.V."/>
            <person name="Jeffries T.W."/>
        </authorList>
    </citation>
    <scope>NUCLEOTIDE SEQUENCE [LARGE SCALE GENOMIC DNA]</scope>
    <source>
        <strain evidence="4">NRRL Y-1933</strain>
    </source>
</reference>
<dbReference type="AlphaFoldDB" id="A0A1E4RCR5"/>
<evidence type="ECO:0000256" key="2">
    <source>
        <dbReference type="ARBA" id="ARBA00022737"/>
    </source>
</evidence>
<protein>
    <submittedName>
        <fullName evidence="3">L domain-like protein</fullName>
    </submittedName>
</protein>
<gene>
    <name evidence="3" type="ORF">HYPBUDRAFT_168535</name>
</gene>
<dbReference type="GeneID" id="30997358"/>
<dbReference type="InterPro" id="IPR001611">
    <property type="entry name" value="Leu-rich_rpt"/>
</dbReference>
<keyword evidence="4" id="KW-1185">Reference proteome</keyword>
<proteinExistence type="predicted"/>
<dbReference type="PANTHER" id="PTHR15454:SF70">
    <property type="entry name" value="LEUCINE-RICH REPEAT PROTEIN (LRRP)"/>
    <property type="match status" value="1"/>
</dbReference>
<evidence type="ECO:0000313" key="4">
    <source>
        <dbReference type="Proteomes" id="UP000095085"/>
    </source>
</evidence>
<accession>A0A1E4RCR5</accession>
<dbReference type="InterPro" id="IPR032675">
    <property type="entry name" value="LRR_dom_sf"/>
</dbReference>
<dbReference type="SUPFAM" id="SSF52058">
    <property type="entry name" value="L domain-like"/>
    <property type="match status" value="1"/>
</dbReference>
<organism evidence="3 4">
    <name type="scientific">Hyphopichia burtonii NRRL Y-1933</name>
    <dbReference type="NCBI Taxonomy" id="984485"/>
    <lineage>
        <taxon>Eukaryota</taxon>
        <taxon>Fungi</taxon>
        <taxon>Dikarya</taxon>
        <taxon>Ascomycota</taxon>
        <taxon>Saccharomycotina</taxon>
        <taxon>Pichiomycetes</taxon>
        <taxon>Debaryomycetaceae</taxon>
        <taxon>Hyphopichia</taxon>
    </lineage>
</organism>
<dbReference type="PANTHER" id="PTHR15454">
    <property type="entry name" value="NISCHARIN RELATED"/>
    <property type="match status" value="1"/>
</dbReference>
<dbReference type="RefSeq" id="XP_020074125.1">
    <property type="nucleotide sequence ID" value="XM_020222809.1"/>
</dbReference>
<sequence length="637" mass="74125">MSYIDDFLKKYFFNLPGIIINQICEQIPEIYITNFFLLIEDSTAKDLILEEYNKKPFRLEVSHHERVSALAGYYKLRYRTLVGSEEMVKFFNSHPNINSASFHISCEFIALLMPLIEKYPKRFNNNITKVSLSMKVFHPRYLPYLIEWLPNLREFEANHPSALEEDEDKPAQFEADFNWKNLTKLNIRHDHVEDWSEVKFPPSLIDLDISNCFYINFSTLKIPESVEKFSYCFLVKCMKKRSEYQVGLNGLKLPKNLKVLDIRENELTDINFKQLPANLEEIYLFGNQLETCLQSENIQWPCNLRLIDIRDNQLHDEALSNLSESGWPKNLKSLLLGGNWFESFSSLYNLPDDLEDLEMNLGRNLLTTSFSIGGYPYFRFPTYLKTLDIHKCTPGGFGLMEDSTVRIEFPKTLTNLKMEGCEIEDLSQFIFPPSLESLSLKNNCISDISLYNCGNEINWNNLNNLKELDLSSNQLSNLSSLNIPLKLKKLNLSFNLINELNGDVPIFNDESNKVLHLNYLNLNNNRISFVDSSATSPPRLLRLMLQINAINHLSFNSKFLGSNLVLIDLRYNQPLFQELKRSNHINPILERYKNIRIKFDPREVNFEIAKPNGGLITVYDMMLILRNDPDTNLNYSI</sequence>
<dbReference type="STRING" id="984485.A0A1E4RCR5"/>
<dbReference type="SMART" id="SM00364">
    <property type="entry name" value="LRR_BAC"/>
    <property type="match status" value="7"/>
</dbReference>
<dbReference type="GO" id="GO:0005737">
    <property type="term" value="C:cytoplasm"/>
    <property type="evidence" value="ECO:0007669"/>
    <property type="project" value="TreeGrafter"/>
</dbReference>
<dbReference type="Gene3D" id="3.80.10.10">
    <property type="entry name" value="Ribonuclease Inhibitor"/>
    <property type="match status" value="2"/>
</dbReference>
<keyword evidence="2" id="KW-0677">Repeat</keyword>